<dbReference type="Gene3D" id="3.30.70.270">
    <property type="match status" value="1"/>
</dbReference>
<dbReference type="InterPro" id="IPR000160">
    <property type="entry name" value="GGDEF_dom"/>
</dbReference>
<dbReference type="SMART" id="SM00052">
    <property type="entry name" value="EAL"/>
    <property type="match status" value="1"/>
</dbReference>
<reference evidence="4" key="1">
    <citation type="journal article" date="2019" name="Genome Announc.">
        <title>Draft Genome Sequence of Pseudoalteromonas piscicida Strain 36Y ROTHPW, an Hypersaline Seawater Isolate from the South Coast of Sonora, Mexico.</title>
        <authorList>
            <person name="Sanchez-Diaz R."/>
            <person name="Molina-Garza Z.J."/>
            <person name="Cruz-Suarez L.E."/>
            <person name="Selvin J."/>
            <person name="Kiran G.S."/>
            <person name="Ibarra-Gamez J.C."/>
            <person name="Gomez-Gil B."/>
            <person name="Galaviz-Silva L."/>
        </authorList>
    </citation>
    <scope>NUCLEOTIDE SEQUENCE [LARGE SCALE GENOMIC DNA]</scope>
    <source>
        <strain evidence="4">36Y_RITHPW</strain>
    </source>
</reference>
<keyword evidence="1" id="KW-1133">Transmembrane helix</keyword>
<dbReference type="InterPro" id="IPR029787">
    <property type="entry name" value="Nucleotide_cyclase"/>
</dbReference>
<dbReference type="EMBL" id="NKHF01000007">
    <property type="protein sequence ID" value="PCK33503.1"/>
    <property type="molecule type" value="Genomic_DNA"/>
</dbReference>
<keyword evidence="4" id="KW-1185">Reference proteome</keyword>
<proteinExistence type="predicted"/>
<dbReference type="InterPro" id="IPR035919">
    <property type="entry name" value="EAL_sf"/>
</dbReference>
<evidence type="ECO:0000313" key="3">
    <source>
        <dbReference type="EMBL" id="PCK33503.1"/>
    </source>
</evidence>
<dbReference type="SUPFAM" id="SSF141868">
    <property type="entry name" value="EAL domain-like"/>
    <property type="match status" value="1"/>
</dbReference>
<keyword evidence="1" id="KW-0812">Transmembrane</keyword>
<name>A0A2A5JVI5_PSEO7</name>
<gene>
    <name evidence="3" type="ORF">CEX98_01900</name>
</gene>
<feature type="transmembrane region" description="Helical" evidence="1">
    <location>
        <begin position="96"/>
        <end position="116"/>
    </location>
</feature>
<dbReference type="InterPro" id="IPR001633">
    <property type="entry name" value="EAL_dom"/>
</dbReference>
<dbReference type="Proteomes" id="UP000228621">
    <property type="component" value="Unassembled WGS sequence"/>
</dbReference>
<protein>
    <submittedName>
        <fullName evidence="3">GGDEF domain-containing protein</fullName>
    </submittedName>
</protein>
<feature type="transmembrane region" description="Helical" evidence="1">
    <location>
        <begin position="56"/>
        <end position="84"/>
    </location>
</feature>
<dbReference type="PANTHER" id="PTHR33121">
    <property type="entry name" value="CYCLIC DI-GMP PHOSPHODIESTERASE PDEF"/>
    <property type="match status" value="1"/>
</dbReference>
<sequence>MLLISTASGGATQLLLSEGITLPLTPFMAGIVGALLMGALALLLQRSEGMLKFAHLSSAILAILLAFTGHVTLLYLLALSLLLYLFHSLQEQKSGFLLISAVAIVTLVMWTVSEYMWKLPAQYAAITILSMYVLLLGYQAYTVSNEKDQNDHDEDQGEHESLGLPGRQSFKRAFNEYRQTESSPCMLVLIRLMGFEQVNFHLGREFGDLLLAQSANRIAQCLQSGDVMAITHGNETAKMAHLGGLNFAFVCSLKHGRHFHEQLIEAISNSTLKPFNVGSCTLEITMRASYVNCDEEMGQLENLISCVFLALDTQMAEQKNSHQQVVPYQQRMQIHRLEQQVRLSELAKLNFRSEFELYFHPVVRHDDNGIEFVELLLRWQHPKQGILSANEFIDDIRLVGLAVPVAEYVFERACEIALALKMEQISVPISINVFGTELLSESFIEFIDYTMLNHQLNPGAIIIECPASMLAELDEQETAMISRLQNLGIKMCVDSFGDAPLVLAKLPALRFEYVKLSRNMTQAPENLGHTKSLVRGIVEMHQQKDCHVIGEGVETLGQLEFVKSIGTVAAQGFYFSRPQNSNILISWLKQHQPQ</sequence>
<dbReference type="AlphaFoldDB" id="A0A2A5JVI5"/>
<dbReference type="SMART" id="SM00267">
    <property type="entry name" value="GGDEF"/>
    <property type="match status" value="1"/>
</dbReference>
<keyword evidence="1" id="KW-0472">Membrane</keyword>
<dbReference type="Pfam" id="PF00990">
    <property type="entry name" value="GGDEF"/>
    <property type="match status" value="1"/>
</dbReference>
<dbReference type="InterPro" id="IPR050706">
    <property type="entry name" value="Cyclic-di-GMP_PDE-like"/>
</dbReference>
<accession>A0A2A5JVI5</accession>
<evidence type="ECO:0000313" key="4">
    <source>
        <dbReference type="Proteomes" id="UP000228621"/>
    </source>
</evidence>
<dbReference type="Pfam" id="PF00563">
    <property type="entry name" value="EAL"/>
    <property type="match status" value="1"/>
</dbReference>
<dbReference type="PANTHER" id="PTHR33121:SF79">
    <property type="entry name" value="CYCLIC DI-GMP PHOSPHODIESTERASE PDED-RELATED"/>
    <property type="match status" value="1"/>
</dbReference>
<dbReference type="OrthoDB" id="6286573at2"/>
<dbReference type="CDD" id="cd01948">
    <property type="entry name" value="EAL"/>
    <property type="match status" value="1"/>
</dbReference>
<feature type="transmembrane region" description="Helical" evidence="1">
    <location>
        <begin position="27"/>
        <end position="44"/>
    </location>
</feature>
<feature type="domain" description="EAL" evidence="2">
    <location>
        <begin position="336"/>
        <end position="592"/>
    </location>
</feature>
<dbReference type="InterPro" id="IPR043128">
    <property type="entry name" value="Rev_trsase/Diguanyl_cyclase"/>
</dbReference>
<feature type="transmembrane region" description="Helical" evidence="1">
    <location>
        <begin position="123"/>
        <end position="141"/>
    </location>
</feature>
<dbReference type="PROSITE" id="PS50883">
    <property type="entry name" value="EAL"/>
    <property type="match status" value="1"/>
</dbReference>
<comment type="caution">
    <text evidence="3">The sequence shown here is derived from an EMBL/GenBank/DDBJ whole genome shotgun (WGS) entry which is preliminary data.</text>
</comment>
<dbReference type="GO" id="GO:0071111">
    <property type="term" value="F:cyclic-guanylate-specific phosphodiesterase activity"/>
    <property type="evidence" value="ECO:0007669"/>
    <property type="project" value="InterPro"/>
</dbReference>
<dbReference type="RefSeq" id="WP_099640448.1">
    <property type="nucleotide sequence ID" value="NZ_NKHF01000007.1"/>
</dbReference>
<organism evidence="3 4">
    <name type="scientific">Pseudoalteromonas piscicida</name>
    <dbReference type="NCBI Taxonomy" id="43662"/>
    <lineage>
        <taxon>Bacteria</taxon>
        <taxon>Pseudomonadati</taxon>
        <taxon>Pseudomonadota</taxon>
        <taxon>Gammaproteobacteria</taxon>
        <taxon>Alteromonadales</taxon>
        <taxon>Pseudoalteromonadaceae</taxon>
        <taxon>Pseudoalteromonas</taxon>
    </lineage>
</organism>
<evidence type="ECO:0000259" key="2">
    <source>
        <dbReference type="PROSITE" id="PS50883"/>
    </source>
</evidence>
<evidence type="ECO:0000256" key="1">
    <source>
        <dbReference type="SAM" id="Phobius"/>
    </source>
</evidence>
<dbReference type="SUPFAM" id="SSF55073">
    <property type="entry name" value="Nucleotide cyclase"/>
    <property type="match status" value="1"/>
</dbReference>
<dbReference type="Gene3D" id="3.20.20.450">
    <property type="entry name" value="EAL domain"/>
    <property type="match status" value="1"/>
</dbReference>